<sequence>MKKNTYDKAEFPFLVARLLSKIKEDEREKET</sequence>
<evidence type="ECO:0000313" key="2">
    <source>
        <dbReference type="Proteomes" id="UP000199545"/>
    </source>
</evidence>
<evidence type="ECO:0000313" key="1">
    <source>
        <dbReference type="EMBL" id="SFI97937.1"/>
    </source>
</evidence>
<gene>
    <name evidence="1" type="ORF">SAMN05421852_103121</name>
</gene>
<reference evidence="1 2" key="1">
    <citation type="submission" date="2016-10" db="EMBL/GenBank/DDBJ databases">
        <authorList>
            <person name="de Groot N.N."/>
        </authorList>
    </citation>
    <scope>NUCLEOTIDE SEQUENCE [LARGE SCALE GENOMIC DNA]</scope>
    <source>
        <strain evidence="1 2">DSM 44778</strain>
    </source>
</reference>
<dbReference type="STRING" id="46223.SAMN05421852_103121"/>
<accession>A0A1I3MLQ2</accession>
<proteinExistence type="predicted"/>
<keyword evidence="2" id="KW-1185">Reference proteome</keyword>
<dbReference type="EMBL" id="FORR01000003">
    <property type="protein sequence ID" value="SFI97937.1"/>
    <property type="molecule type" value="Genomic_DNA"/>
</dbReference>
<name>A0A1I3MLQ2_9BACL</name>
<dbReference type="Proteomes" id="UP000199545">
    <property type="component" value="Unassembled WGS sequence"/>
</dbReference>
<dbReference type="AlphaFoldDB" id="A0A1I3MLQ2"/>
<organism evidence="1 2">
    <name type="scientific">Thermoflavimicrobium dichotomicum</name>
    <dbReference type="NCBI Taxonomy" id="46223"/>
    <lineage>
        <taxon>Bacteria</taxon>
        <taxon>Bacillati</taxon>
        <taxon>Bacillota</taxon>
        <taxon>Bacilli</taxon>
        <taxon>Bacillales</taxon>
        <taxon>Thermoactinomycetaceae</taxon>
        <taxon>Thermoflavimicrobium</taxon>
    </lineage>
</organism>
<protein>
    <submittedName>
        <fullName evidence="1">Uncharacterized protein</fullName>
    </submittedName>
</protein>